<protein>
    <submittedName>
        <fullName evidence="2">Uncharacterized protein</fullName>
    </submittedName>
</protein>
<evidence type="ECO:0000313" key="2">
    <source>
        <dbReference type="EMBL" id="VEL07801.1"/>
    </source>
</evidence>
<sequence>MSGQVLVVAPHFLNQQGVPVNTSAVVGSYRHVRDRPSSELPTRLGRRLGRGDESAPAAAKMTALTIRLSSGLRAMTGMIELSANRVEMSLEWKTVLHGRKAA</sequence>
<comment type="caution">
    <text evidence="2">The sequence shown here is derived from an EMBL/GenBank/DDBJ whole genome shotgun (WGS) entry which is preliminary data.</text>
</comment>
<dbReference type="EMBL" id="CAAALY010002490">
    <property type="protein sequence ID" value="VEL07801.1"/>
    <property type="molecule type" value="Genomic_DNA"/>
</dbReference>
<keyword evidence="3" id="KW-1185">Reference proteome</keyword>
<organism evidence="2 3">
    <name type="scientific">Protopolystoma xenopodis</name>
    <dbReference type="NCBI Taxonomy" id="117903"/>
    <lineage>
        <taxon>Eukaryota</taxon>
        <taxon>Metazoa</taxon>
        <taxon>Spiralia</taxon>
        <taxon>Lophotrochozoa</taxon>
        <taxon>Platyhelminthes</taxon>
        <taxon>Monogenea</taxon>
        <taxon>Polyopisthocotylea</taxon>
        <taxon>Polystomatidea</taxon>
        <taxon>Polystomatidae</taxon>
        <taxon>Protopolystoma</taxon>
    </lineage>
</organism>
<evidence type="ECO:0000313" key="3">
    <source>
        <dbReference type="Proteomes" id="UP000784294"/>
    </source>
</evidence>
<feature type="region of interest" description="Disordered" evidence="1">
    <location>
        <begin position="33"/>
        <end position="56"/>
    </location>
</feature>
<reference evidence="2" key="1">
    <citation type="submission" date="2018-11" db="EMBL/GenBank/DDBJ databases">
        <authorList>
            <consortium name="Pathogen Informatics"/>
        </authorList>
    </citation>
    <scope>NUCLEOTIDE SEQUENCE</scope>
</reference>
<name>A0A448WBP2_9PLAT</name>
<gene>
    <name evidence="2" type="ORF">PXEA_LOCUS1241</name>
</gene>
<dbReference type="Proteomes" id="UP000784294">
    <property type="component" value="Unassembled WGS sequence"/>
</dbReference>
<evidence type="ECO:0000256" key="1">
    <source>
        <dbReference type="SAM" id="MobiDB-lite"/>
    </source>
</evidence>
<accession>A0A448WBP2</accession>
<dbReference type="AlphaFoldDB" id="A0A448WBP2"/>
<proteinExistence type="predicted"/>